<keyword evidence="11" id="KW-0614">Plasmid</keyword>
<evidence type="ECO:0000256" key="6">
    <source>
        <dbReference type="ARBA" id="ARBA00022692"/>
    </source>
</evidence>
<evidence type="ECO:0000256" key="2">
    <source>
        <dbReference type="ARBA" id="ARBA00005318"/>
    </source>
</evidence>
<keyword evidence="6" id="KW-0812">Transmembrane</keyword>
<evidence type="ECO:0000256" key="8">
    <source>
        <dbReference type="ARBA" id="ARBA00022989"/>
    </source>
</evidence>
<comment type="subcellular location">
    <subcellularLocation>
        <location evidence="1">Cell inner membrane</location>
    </subcellularLocation>
</comment>
<organism evidence="11 12">
    <name type="scientific">Parasedimentitalea marina</name>
    <dbReference type="NCBI Taxonomy" id="2483033"/>
    <lineage>
        <taxon>Bacteria</taxon>
        <taxon>Pseudomonadati</taxon>
        <taxon>Pseudomonadota</taxon>
        <taxon>Alphaproteobacteria</taxon>
        <taxon>Rhodobacterales</taxon>
        <taxon>Paracoccaceae</taxon>
        <taxon>Parasedimentitalea</taxon>
    </lineage>
</organism>
<evidence type="ECO:0000256" key="1">
    <source>
        <dbReference type="ARBA" id="ARBA00004533"/>
    </source>
</evidence>
<dbReference type="GO" id="GO:0015627">
    <property type="term" value="C:type II protein secretion system complex"/>
    <property type="evidence" value="ECO:0007669"/>
    <property type="project" value="InterPro"/>
</dbReference>
<feature type="domain" description="GspL periplasmic" evidence="10">
    <location>
        <begin position="271"/>
        <end position="428"/>
    </location>
</feature>
<proteinExistence type="inferred from homology"/>
<dbReference type="InterPro" id="IPR007812">
    <property type="entry name" value="T2SS_protein-GspL"/>
</dbReference>
<evidence type="ECO:0000313" key="12">
    <source>
        <dbReference type="Proteomes" id="UP000283063"/>
    </source>
</evidence>
<evidence type="ECO:0000256" key="7">
    <source>
        <dbReference type="ARBA" id="ARBA00022927"/>
    </source>
</evidence>
<evidence type="ECO:0000256" key="5">
    <source>
        <dbReference type="ARBA" id="ARBA00022519"/>
    </source>
</evidence>
<dbReference type="KEGG" id="sedi:EBB79_21765"/>
<protein>
    <recommendedName>
        <fullName evidence="10">GspL periplasmic domain-containing protein</fullName>
    </recommendedName>
</protein>
<keyword evidence="9" id="KW-0472">Membrane</keyword>
<keyword evidence="12" id="KW-1185">Reference proteome</keyword>
<dbReference type="GO" id="GO:0009276">
    <property type="term" value="C:Gram-negative-bacterium-type cell wall"/>
    <property type="evidence" value="ECO:0007669"/>
    <property type="project" value="InterPro"/>
</dbReference>
<evidence type="ECO:0000256" key="3">
    <source>
        <dbReference type="ARBA" id="ARBA00022448"/>
    </source>
</evidence>
<dbReference type="Proteomes" id="UP000283063">
    <property type="component" value="Plasmid pW43A"/>
</dbReference>
<sequence>MALSSRVKPADTTDPVRQRIALASVPAHSAAIPPRNWSPAPMSAAPTSRPSKAAPDFILLGGPLAASHQVVLVPGEMVPLYSLDLPASLRSGIREKVARRQLADRLGFAPALRPFVPTIQGHPKANTKNWTRVFTADPAWLESLSTLSGRAVLPDYLSLPTATDLWTLACTAEDRVQARLGPSDGFSAHLTLTPLLLEQALDSGPPPRAILVMNEVGPAIRALAESRNIPILETLFDAEALKIVPRVLAHGELACDLRKNPIASQVQMARRVLPWRWPLLAAALAAALWAAAQQIAIQRSETHTQALRAKTQELVQQHFTQGGPVLDPRLQVSRVLAELQRANGSSTHQTSPLELARRAGAIITAADAKPEMLTYREGQGLSVILRLPDFAAAERLAAAFAAEGLDARLTESGTASDSDGVRAEFTIATQAEDTE</sequence>
<keyword evidence="4" id="KW-1003">Cell membrane</keyword>
<gene>
    <name evidence="11" type="ORF">EBB79_21765</name>
</gene>
<comment type="similarity">
    <text evidence="2">Belongs to the GSP L family.</text>
</comment>
<dbReference type="EMBL" id="CP033220">
    <property type="protein sequence ID" value="AZV80599.1"/>
    <property type="molecule type" value="Genomic_DNA"/>
</dbReference>
<keyword evidence="3" id="KW-0813">Transport</keyword>
<keyword evidence="7" id="KW-0653">Protein transport</keyword>
<dbReference type="AlphaFoldDB" id="A0A3T0N9C4"/>
<evidence type="ECO:0000313" key="11">
    <source>
        <dbReference type="EMBL" id="AZV80599.1"/>
    </source>
</evidence>
<keyword evidence="8" id="KW-1133">Transmembrane helix</keyword>
<name>A0A3T0N9C4_9RHOB</name>
<evidence type="ECO:0000259" key="10">
    <source>
        <dbReference type="Pfam" id="PF12693"/>
    </source>
</evidence>
<evidence type="ECO:0000256" key="9">
    <source>
        <dbReference type="ARBA" id="ARBA00023136"/>
    </source>
</evidence>
<reference evidence="11 12" key="1">
    <citation type="submission" date="2018-10" db="EMBL/GenBank/DDBJ databases">
        <title>Parasedimentitalea marina sp. nov., a psychrophilic bacterium isolated from deep seawater of the New Britain Trench.</title>
        <authorList>
            <person name="Cao J."/>
        </authorList>
    </citation>
    <scope>NUCLEOTIDE SEQUENCE [LARGE SCALE GENOMIC DNA]</scope>
    <source>
        <strain evidence="11 12">W43</strain>
        <plasmid evidence="11 12">pW43A</plasmid>
    </source>
</reference>
<accession>A0A3T0N9C4</accession>
<dbReference type="OrthoDB" id="7715154at2"/>
<dbReference type="InterPro" id="IPR025691">
    <property type="entry name" value="GspL_pp_dom"/>
</dbReference>
<dbReference type="NCBIfam" id="TIGR01709">
    <property type="entry name" value="typeII_sec_gspL"/>
    <property type="match status" value="1"/>
</dbReference>
<geneLocation type="plasmid" evidence="11 12">
    <name>pW43A</name>
</geneLocation>
<evidence type="ECO:0000256" key="4">
    <source>
        <dbReference type="ARBA" id="ARBA00022475"/>
    </source>
</evidence>
<dbReference type="GO" id="GO:0015628">
    <property type="term" value="P:protein secretion by the type II secretion system"/>
    <property type="evidence" value="ECO:0007669"/>
    <property type="project" value="InterPro"/>
</dbReference>
<dbReference type="GO" id="GO:0005886">
    <property type="term" value="C:plasma membrane"/>
    <property type="evidence" value="ECO:0007669"/>
    <property type="project" value="UniProtKB-SubCell"/>
</dbReference>
<keyword evidence="5" id="KW-0997">Cell inner membrane</keyword>
<dbReference type="Pfam" id="PF12693">
    <property type="entry name" value="GspL_C"/>
    <property type="match status" value="1"/>
</dbReference>